<dbReference type="SMART" id="SM00347">
    <property type="entry name" value="HTH_MARR"/>
    <property type="match status" value="1"/>
</dbReference>
<evidence type="ECO:0000259" key="4">
    <source>
        <dbReference type="PROSITE" id="PS50995"/>
    </source>
</evidence>
<dbReference type="GO" id="GO:0003700">
    <property type="term" value="F:DNA-binding transcription factor activity"/>
    <property type="evidence" value="ECO:0007669"/>
    <property type="project" value="InterPro"/>
</dbReference>
<dbReference type="GO" id="GO:0003677">
    <property type="term" value="F:DNA binding"/>
    <property type="evidence" value="ECO:0007669"/>
    <property type="project" value="UniProtKB-KW"/>
</dbReference>
<feature type="domain" description="HTH marR-type" evidence="4">
    <location>
        <begin position="7"/>
        <end position="144"/>
    </location>
</feature>
<keyword evidence="6" id="KW-1185">Reference proteome</keyword>
<sequence>MLFINRNRYVMFAIKSLTLQLKRLLDESAANIEKDMTGIQAGIIAYINISSETGEVFQKDIEEEFNIRRSTATGILNSLEKNDMLKRESVSYDKRLKKLVLTEKSNLFCKKIRETLIADEKKLTENLTAEEIEFFLKIIAKMMKNIMY</sequence>
<reference evidence="6" key="1">
    <citation type="submission" date="2009-09" db="EMBL/GenBank/DDBJ databases">
        <title>The complete chromosome of Sebaldella termitidis ATCC 33386.</title>
        <authorList>
            <consortium name="US DOE Joint Genome Institute (JGI-PGF)"/>
            <person name="Lucas S."/>
            <person name="Copeland A."/>
            <person name="Lapidus A."/>
            <person name="Glavina del Rio T."/>
            <person name="Dalin E."/>
            <person name="Tice H."/>
            <person name="Bruce D."/>
            <person name="Goodwin L."/>
            <person name="Pitluck S."/>
            <person name="Kyrpides N."/>
            <person name="Mavromatis K."/>
            <person name="Ivanova N."/>
            <person name="Mikhailova N."/>
            <person name="Sims D."/>
            <person name="Meincke L."/>
            <person name="Brettin T."/>
            <person name="Detter J.C."/>
            <person name="Han C."/>
            <person name="Larimer F."/>
            <person name="Land M."/>
            <person name="Hauser L."/>
            <person name="Markowitz V."/>
            <person name="Cheng J.F."/>
            <person name="Hugenholtz P."/>
            <person name="Woyke T."/>
            <person name="Wu D."/>
            <person name="Eisen J.A."/>
        </authorList>
    </citation>
    <scope>NUCLEOTIDE SEQUENCE [LARGE SCALE GENOMIC DNA]</scope>
    <source>
        <strain evidence="6">ATCC 33386 / NCTC 11300</strain>
    </source>
</reference>
<name>D1AHG5_SEBTE</name>
<dbReference type="STRING" id="526218.Sterm_1334"/>
<dbReference type="InterPro" id="IPR036390">
    <property type="entry name" value="WH_DNA-bd_sf"/>
</dbReference>
<dbReference type="PRINTS" id="PR00598">
    <property type="entry name" value="HTHMARR"/>
</dbReference>
<dbReference type="AlphaFoldDB" id="D1AHG5"/>
<keyword evidence="3" id="KW-0804">Transcription</keyword>
<accession>D1AHG5</accession>
<dbReference type="HOGENOM" id="CLU_083287_29_1_0"/>
<dbReference type="Gene3D" id="1.10.10.10">
    <property type="entry name" value="Winged helix-like DNA-binding domain superfamily/Winged helix DNA-binding domain"/>
    <property type="match status" value="1"/>
</dbReference>
<dbReference type="SUPFAM" id="SSF46785">
    <property type="entry name" value="Winged helix' DNA-binding domain"/>
    <property type="match status" value="1"/>
</dbReference>
<keyword evidence="1" id="KW-0805">Transcription regulation</keyword>
<dbReference type="InterPro" id="IPR000835">
    <property type="entry name" value="HTH_MarR-typ"/>
</dbReference>
<dbReference type="PANTHER" id="PTHR42756">
    <property type="entry name" value="TRANSCRIPTIONAL REGULATOR, MARR"/>
    <property type="match status" value="1"/>
</dbReference>
<organism evidence="5 6">
    <name type="scientific">Sebaldella termitidis (strain ATCC 33386 / NCTC 11300)</name>
    <dbReference type="NCBI Taxonomy" id="526218"/>
    <lineage>
        <taxon>Bacteria</taxon>
        <taxon>Fusobacteriati</taxon>
        <taxon>Fusobacteriota</taxon>
        <taxon>Fusobacteriia</taxon>
        <taxon>Fusobacteriales</taxon>
        <taxon>Leptotrichiaceae</taxon>
        <taxon>Sebaldella</taxon>
    </lineage>
</organism>
<evidence type="ECO:0000256" key="3">
    <source>
        <dbReference type="ARBA" id="ARBA00023163"/>
    </source>
</evidence>
<dbReference type="Pfam" id="PF12802">
    <property type="entry name" value="MarR_2"/>
    <property type="match status" value="1"/>
</dbReference>
<dbReference type="KEGG" id="str:Sterm_1334"/>
<protein>
    <submittedName>
        <fullName evidence="5">Transcriptional regulator, MarR family</fullName>
    </submittedName>
</protein>
<dbReference type="eggNOG" id="COG1846">
    <property type="taxonomic scope" value="Bacteria"/>
</dbReference>
<dbReference type="PANTHER" id="PTHR42756:SF1">
    <property type="entry name" value="TRANSCRIPTIONAL REPRESSOR OF EMRAB OPERON"/>
    <property type="match status" value="1"/>
</dbReference>
<reference evidence="5 6" key="2">
    <citation type="journal article" date="2010" name="Stand. Genomic Sci.">
        <title>Complete genome sequence of Sebaldella termitidis type strain (NCTC 11300).</title>
        <authorList>
            <person name="Harmon-Smith M."/>
            <person name="Celia L."/>
            <person name="Chertkov O."/>
            <person name="Lapidus A."/>
            <person name="Copeland A."/>
            <person name="Glavina Del Rio T."/>
            <person name="Nolan M."/>
            <person name="Lucas S."/>
            <person name="Tice H."/>
            <person name="Cheng J.F."/>
            <person name="Han C."/>
            <person name="Detter J.C."/>
            <person name="Bruce D."/>
            <person name="Goodwin L."/>
            <person name="Pitluck S."/>
            <person name="Pati A."/>
            <person name="Liolios K."/>
            <person name="Ivanova N."/>
            <person name="Mavromatis K."/>
            <person name="Mikhailova N."/>
            <person name="Chen A."/>
            <person name="Palaniappan K."/>
            <person name="Land M."/>
            <person name="Hauser L."/>
            <person name="Chang Y.J."/>
            <person name="Jeffries C.D."/>
            <person name="Brettin T."/>
            <person name="Goker M."/>
            <person name="Beck B."/>
            <person name="Bristow J."/>
            <person name="Eisen J.A."/>
            <person name="Markowitz V."/>
            <person name="Hugenholtz P."/>
            <person name="Kyrpides N.C."/>
            <person name="Klenk H.P."/>
            <person name="Chen F."/>
        </authorList>
    </citation>
    <scope>NUCLEOTIDE SEQUENCE [LARGE SCALE GENOMIC DNA]</scope>
    <source>
        <strain evidence="6">ATCC 33386 / NCTC 11300</strain>
    </source>
</reference>
<evidence type="ECO:0000313" key="5">
    <source>
        <dbReference type="EMBL" id="ACZ08199.1"/>
    </source>
</evidence>
<dbReference type="EMBL" id="CP001739">
    <property type="protein sequence ID" value="ACZ08199.1"/>
    <property type="molecule type" value="Genomic_DNA"/>
</dbReference>
<dbReference type="InterPro" id="IPR036388">
    <property type="entry name" value="WH-like_DNA-bd_sf"/>
</dbReference>
<evidence type="ECO:0000256" key="2">
    <source>
        <dbReference type="ARBA" id="ARBA00023125"/>
    </source>
</evidence>
<evidence type="ECO:0000313" key="6">
    <source>
        <dbReference type="Proteomes" id="UP000000845"/>
    </source>
</evidence>
<proteinExistence type="predicted"/>
<keyword evidence="2" id="KW-0238">DNA-binding</keyword>
<gene>
    <name evidence="5" type="ordered locus">Sterm_1334</name>
</gene>
<dbReference type="PROSITE" id="PS50995">
    <property type="entry name" value="HTH_MARR_2"/>
    <property type="match status" value="1"/>
</dbReference>
<evidence type="ECO:0000256" key="1">
    <source>
        <dbReference type="ARBA" id="ARBA00023015"/>
    </source>
</evidence>
<dbReference type="Proteomes" id="UP000000845">
    <property type="component" value="Chromosome"/>
</dbReference>